<evidence type="ECO:0000313" key="4">
    <source>
        <dbReference type="Proteomes" id="UP001396334"/>
    </source>
</evidence>
<dbReference type="Proteomes" id="UP001396334">
    <property type="component" value="Unassembled WGS sequence"/>
</dbReference>
<keyword evidence="4" id="KW-1185">Reference proteome</keyword>
<gene>
    <name evidence="3" type="ORF">V6N11_068859</name>
</gene>
<sequence length="95" mass="10755">MVHRLTVMSIKEEKKDSETNNESDQIFELVKAYKAHNPYMAMYYHIVRRVHLASFVLLAGFHLIFGAGFTLPSVPRQMAKTMGKRGKEIEGANAG</sequence>
<proteinExistence type="predicted"/>
<feature type="transmembrane region" description="Helical" evidence="2">
    <location>
        <begin position="52"/>
        <end position="74"/>
    </location>
</feature>
<reference evidence="3 4" key="1">
    <citation type="journal article" date="2024" name="G3 (Bethesda)">
        <title>Genome assembly of Hibiscus sabdariffa L. provides insights into metabolisms of medicinal natural products.</title>
        <authorList>
            <person name="Kim T."/>
        </authorList>
    </citation>
    <scope>NUCLEOTIDE SEQUENCE [LARGE SCALE GENOMIC DNA]</scope>
    <source>
        <strain evidence="3">TK-2024</strain>
        <tissue evidence="3">Old leaves</tissue>
    </source>
</reference>
<evidence type="ECO:0000256" key="1">
    <source>
        <dbReference type="SAM" id="MobiDB-lite"/>
    </source>
</evidence>
<accession>A0ABR2PAZ4</accession>
<evidence type="ECO:0000256" key="2">
    <source>
        <dbReference type="SAM" id="Phobius"/>
    </source>
</evidence>
<evidence type="ECO:0000313" key="3">
    <source>
        <dbReference type="EMBL" id="KAK8985611.1"/>
    </source>
</evidence>
<keyword evidence="2" id="KW-1133">Transmembrane helix</keyword>
<name>A0ABR2PAZ4_9ROSI</name>
<feature type="region of interest" description="Disordered" evidence="1">
    <location>
        <begin position="1"/>
        <end position="22"/>
    </location>
</feature>
<protein>
    <submittedName>
        <fullName evidence="3">Uncharacterized protein</fullName>
    </submittedName>
</protein>
<comment type="caution">
    <text evidence="3">The sequence shown here is derived from an EMBL/GenBank/DDBJ whole genome shotgun (WGS) entry which is preliminary data.</text>
</comment>
<dbReference type="EMBL" id="JBBPBN010000069">
    <property type="protein sequence ID" value="KAK8985611.1"/>
    <property type="molecule type" value="Genomic_DNA"/>
</dbReference>
<keyword evidence="2" id="KW-0812">Transmembrane</keyword>
<organism evidence="3 4">
    <name type="scientific">Hibiscus sabdariffa</name>
    <name type="common">roselle</name>
    <dbReference type="NCBI Taxonomy" id="183260"/>
    <lineage>
        <taxon>Eukaryota</taxon>
        <taxon>Viridiplantae</taxon>
        <taxon>Streptophyta</taxon>
        <taxon>Embryophyta</taxon>
        <taxon>Tracheophyta</taxon>
        <taxon>Spermatophyta</taxon>
        <taxon>Magnoliopsida</taxon>
        <taxon>eudicotyledons</taxon>
        <taxon>Gunneridae</taxon>
        <taxon>Pentapetalae</taxon>
        <taxon>rosids</taxon>
        <taxon>malvids</taxon>
        <taxon>Malvales</taxon>
        <taxon>Malvaceae</taxon>
        <taxon>Malvoideae</taxon>
        <taxon>Hibiscus</taxon>
    </lineage>
</organism>
<keyword evidence="2" id="KW-0472">Membrane</keyword>